<dbReference type="RefSeq" id="WP_058530012.1">
    <property type="nucleotide sequence ID" value="NZ_CAAAHZ010000011.1"/>
</dbReference>
<keyword evidence="3" id="KW-1185">Reference proteome</keyword>
<dbReference type="PATRIC" id="fig|45068.5.peg.2237"/>
<dbReference type="Proteomes" id="UP000054997">
    <property type="component" value="Unassembled WGS sequence"/>
</dbReference>
<protein>
    <recommendedName>
        <fullName evidence="4">MSHA biogenesis protein MshK</fullName>
    </recommendedName>
</protein>
<gene>
    <name evidence="2" type="ORF">Llon_2055</name>
</gene>
<dbReference type="STRING" id="45068.Llon_2055"/>
<accession>A0A0W0VIK9</accession>
<evidence type="ECO:0000256" key="1">
    <source>
        <dbReference type="SAM" id="SignalP"/>
    </source>
</evidence>
<organism evidence="2 3">
    <name type="scientific">Legionella londiniensis</name>
    <dbReference type="NCBI Taxonomy" id="45068"/>
    <lineage>
        <taxon>Bacteria</taxon>
        <taxon>Pseudomonadati</taxon>
        <taxon>Pseudomonadota</taxon>
        <taxon>Gammaproteobacteria</taxon>
        <taxon>Legionellales</taxon>
        <taxon>Legionellaceae</taxon>
        <taxon>Legionella</taxon>
    </lineage>
</organism>
<feature type="signal peptide" evidence="1">
    <location>
        <begin position="1"/>
        <end position="21"/>
    </location>
</feature>
<name>A0A0W0VIK9_9GAMM</name>
<evidence type="ECO:0000313" key="3">
    <source>
        <dbReference type="Proteomes" id="UP000054997"/>
    </source>
</evidence>
<evidence type="ECO:0008006" key="4">
    <source>
        <dbReference type="Google" id="ProtNLM"/>
    </source>
</evidence>
<sequence length="111" mass="12035">MKHVVLFNFCFLLLVFLPGFAAPLMNPGRDPTKPPAGISDVAAAEKDAVGFDLQSIIISNSRRMAIINNRLVKVGDNIGGAKVVAIERNAVVLSVAGRKLIIHLFKRGIWN</sequence>
<reference evidence="2 3" key="1">
    <citation type="submission" date="2015-11" db="EMBL/GenBank/DDBJ databases">
        <title>Genomic analysis of 38 Legionella species identifies large and diverse effector repertoires.</title>
        <authorList>
            <person name="Burstein D."/>
            <person name="Amaro F."/>
            <person name="Zusman T."/>
            <person name="Lifshitz Z."/>
            <person name="Cohen O."/>
            <person name="Gilbert J.A."/>
            <person name="Pupko T."/>
            <person name="Shuman H.A."/>
            <person name="Segal G."/>
        </authorList>
    </citation>
    <scope>NUCLEOTIDE SEQUENCE [LARGE SCALE GENOMIC DNA]</scope>
    <source>
        <strain evidence="2 3">ATCC 49505</strain>
    </source>
</reference>
<dbReference type="OrthoDB" id="5638467at2"/>
<comment type="caution">
    <text evidence="2">The sequence shown here is derived from an EMBL/GenBank/DDBJ whole genome shotgun (WGS) entry which is preliminary data.</text>
</comment>
<keyword evidence="1" id="KW-0732">Signal</keyword>
<dbReference type="EMBL" id="LNYK01000033">
    <property type="protein sequence ID" value="KTD19883.1"/>
    <property type="molecule type" value="Genomic_DNA"/>
</dbReference>
<dbReference type="AlphaFoldDB" id="A0A0W0VIK9"/>
<proteinExistence type="predicted"/>
<feature type="chain" id="PRO_5006914829" description="MSHA biogenesis protein MshK" evidence="1">
    <location>
        <begin position="22"/>
        <end position="111"/>
    </location>
</feature>
<evidence type="ECO:0000313" key="2">
    <source>
        <dbReference type="EMBL" id="KTD19883.1"/>
    </source>
</evidence>